<keyword evidence="1" id="KW-0812">Transmembrane</keyword>
<comment type="caution">
    <text evidence="2">The sequence shown here is derived from an EMBL/GenBank/DDBJ whole genome shotgun (WGS) entry which is preliminary data.</text>
</comment>
<dbReference type="Proteomes" id="UP000796880">
    <property type="component" value="Unassembled WGS sequence"/>
</dbReference>
<protein>
    <recommendedName>
        <fullName evidence="4">Mediator of RNA polymerase II transcription subunit</fullName>
    </recommendedName>
</protein>
<reference evidence="2" key="1">
    <citation type="submission" date="2020-03" db="EMBL/GenBank/DDBJ databases">
        <title>A high-quality chromosome-level genome assembly of a woody plant with both climbing and erect habits, Rhamnella rubrinervis.</title>
        <authorList>
            <person name="Lu Z."/>
            <person name="Yang Y."/>
            <person name="Zhu X."/>
            <person name="Sun Y."/>
        </authorList>
    </citation>
    <scope>NUCLEOTIDE SEQUENCE</scope>
    <source>
        <strain evidence="2">BYM</strain>
        <tissue evidence="2">Leaf</tissue>
    </source>
</reference>
<evidence type="ECO:0000313" key="2">
    <source>
        <dbReference type="EMBL" id="KAF3445260.1"/>
    </source>
</evidence>
<evidence type="ECO:0008006" key="4">
    <source>
        <dbReference type="Google" id="ProtNLM"/>
    </source>
</evidence>
<dbReference type="AlphaFoldDB" id="A0A8K0H4A9"/>
<proteinExistence type="predicted"/>
<name>A0A8K0H4A9_9ROSA</name>
<sequence length="144" mass="16148">MDPTCLCSYSSSKPLSSSPSLMGFGRNQQRNIRSRTAGKAFAGGRPVDESMIVLRRRIHEMKVIERNYEPPEDWMYWEKQCYGCYDEFVCNLVGVLQSCLMNTRPSLALGMIVLITMSVPASTAMILFRLMELANGTISSVHLG</sequence>
<evidence type="ECO:0000256" key="1">
    <source>
        <dbReference type="SAM" id="Phobius"/>
    </source>
</evidence>
<dbReference type="EMBL" id="VOIH02000006">
    <property type="protein sequence ID" value="KAF3445260.1"/>
    <property type="molecule type" value="Genomic_DNA"/>
</dbReference>
<feature type="transmembrane region" description="Helical" evidence="1">
    <location>
        <begin position="107"/>
        <end position="128"/>
    </location>
</feature>
<accession>A0A8K0H4A9</accession>
<keyword evidence="1" id="KW-0472">Membrane</keyword>
<organism evidence="2 3">
    <name type="scientific">Rhamnella rubrinervis</name>
    <dbReference type="NCBI Taxonomy" id="2594499"/>
    <lineage>
        <taxon>Eukaryota</taxon>
        <taxon>Viridiplantae</taxon>
        <taxon>Streptophyta</taxon>
        <taxon>Embryophyta</taxon>
        <taxon>Tracheophyta</taxon>
        <taxon>Spermatophyta</taxon>
        <taxon>Magnoliopsida</taxon>
        <taxon>eudicotyledons</taxon>
        <taxon>Gunneridae</taxon>
        <taxon>Pentapetalae</taxon>
        <taxon>rosids</taxon>
        <taxon>fabids</taxon>
        <taxon>Rosales</taxon>
        <taxon>Rhamnaceae</taxon>
        <taxon>rhamnoid group</taxon>
        <taxon>Rhamneae</taxon>
        <taxon>Rhamnella</taxon>
    </lineage>
</organism>
<dbReference type="PANTHER" id="PTHR33782:SF13">
    <property type="entry name" value="BY GENSCAN AND GENEFINDER"/>
    <property type="match status" value="1"/>
</dbReference>
<evidence type="ECO:0000313" key="3">
    <source>
        <dbReference type="Proteomes" id="UP000796880"/>
    </source>
</evidence>
<dbReference type="OrthoDB" id="672819at2759"/>
<keyword evidence="3" id="KW-1185">Reference proteome</keyword>
<keyword evidence="1" id="KW-1133">Transmembrane helix</keyword>
<gene>
    <name evidence="2" type="ORF">FNV43_RR14954</name>
</gene>
<dbReference type="PANTHER" id="PTHR33782">
    <property type="entry name" value="OS01G0121600 PROTEIN"/>
    <property type="match status" value="1"/>
</dbReference>